<feature type="domain" description="HMG box" evidence="7">
    <location>
        <begin position="1"/>
        <end position="42"/>
    </location>
</feature>
<feature type="domain" description="HMG box" evidence="7">
    <location>
        <begin position="70"/>
        <end position="136"/>
    </location>
</feature>
<evidence type="ECO:0000256" key="4">
    <source>
        <dbReference type="ARBA" id="ARBA00023242"/>
    </source>
</evidence>
<dbReference type="FunFam" id="1.10.30.10:FF:000016">
    <property type="entry name" value="FACT complex subunit SSRP1"/>
    <property type="match status" value="1"/>
</dbReference>
<keyword evidence="9" id="KW-1185">Reference proteome</keyword>
<dbReference type="InterPro" id="IPR050342">
    <property type="entry name" value="HMGB"/>
</dbReference>
<protein>
    <submittedName>
        <fullName evidence="8">High mobility group</fullName>
    </submittedName>
</protein>
<feature type="region of interest" description="Disordered" evidence="6">
    <location>
        <begin position="36"/>
        <end position="69"/>
    </location>
</feature>
<reference evidence="8 9" key="1">
    <citation type="submission" date="2024-11" db="EMBL/GenBank/DDBJ databases">
        <title>Adaptive evolution of stress response genes in parasites aligns with host niche diversity.</title>
        <authorList>
            <person name="Hahn C."/>
            <person name="Resl P."/>
        </authorList>
    </citation>
    <scope>NUCLEOTIDE SEQUENCE [LARGE SCALE GENOMIC DNA]</scope>
    <source>
        <strain evidence="8">EGGRZ-B1_66</strain>
        <tissue evidence="8">Body</tissue>
    </source>
</reference>
<comment type="caution">
    <text evidence="8">The sequence shown here is derived from an EMBL/GenBank/DDBJ whole genome shotgun (WGS) entry which is preliminary data.</text>
</comment>
<dbReference type="InterPro" id="IPR009071">
    <property type="entry name" value="HMG_box_dom"/>
</dbReference>
<dbReference type="InterPro" id="IPR036910">
    <property type="entry name" value="HMG_box_dom_sf"/>
</dbReference>
<feature type="region of interest" description="Disordered" evidence="6">
    <location>
        <begin position="117"/>
        <end position="218"/>
    </location>
</feature>
<dbReference type="AlphaFoldDB" id="A0ABD2QLL8"/>
<feature type="compositionally biased region" description="Polar residues" evidence="6">
    <location>
        <begin position="177"/>
        <end position="191"/>
    </location>
</feature>
<gene>
    <name evidence="8" type="primary">HMGB2_1</name>
    <name evidence="8" type="ORF">Ciccas_000978</name>
</gene>
<feature type="compositionally biased region" description="Polar residues" evidence="6">
    <location>
        <begin position="41"/>
        <end position="54"/>
    </location>
</feature>
<evidence type="ECO:0000256" key="2">
    <source>
        <dbReference type="ARBA" id="ARBA00008774"/>
    </source>
</evidence>
<proteinExistence type="inferred from homology"/>
<accession>A0ABD2QLL8</accession>
<feature type="compositionally biased region" description="Acidic residues" evidence="6">
    <location>
        <begin position="162"/>
        <end position="173"/>
    </location>
</feature>
<dbReference type="Pfam" id="PF09011">
    <property type="entry name" value="HMG_box_2"/>
    <property type="match status" value="1"/>
</dbReference>
<evidence type="ECO:0000256" key="1">
    <source>
        <dbReference type="ARBA" id="ARBA00004123"/>
    </source>
</evidence>
<evidence type="ECO:0000313" key="8">
    <source>
        <dbReference type="EMBL" id="KAL3320338.1"/>
    </source>
</evidence>
<comment type="similarity">
    <text evidence="2">Belongs to the HMGB family.</text>
</comment>
<evidence type="ECO:0000259" key="7">
    <source>
        <dbReference type="PROSITE" id="PS50118"/>
    </source>
</evidence>
<evidence type="ECO:0000256" key="6">
    <source>
        <dbReference type="SAM" id="MobiDB-lite"/>
    </source>
</evidence>
<organism evidence="8 9">
    <name type="scientific">Cichlidogyrus casuarinus</name>
    <dbReference type="NCBI Taxonomy" id="1844966"/>
    <lineage>
        <taxon>Eukaryota</taxon>
        <taxon>Metazoa</taxon>
        <taxon>Spiralia</taxon>
        <taxon>Lophotrochozoa</taxon>
        <taxon>Platyhelminthes</taxon>
        <taxon>Monogenea</taxon>
        <taxon>Monopisthocotylea</taxon>
        <taxon>Dactylogyridea</taxon>
        <taxon>Ancyrocephalidae</taxon>
        <taxon>Cichlidogyrus</taxon>
    </lineage>
</organism>
<keyword evidence="4 5" id="KW-0539">Nucleus</keyword>
<dbReference type="GO" id="GO:0005634">
    <property type="term" value="C:nucleus"/>
    <property type="evidence" value="ECO:0007669"/>
    <property type="project" value="UniProtKB-SubCell"/>
</dbReference>
<comment type="subcellular location">
    <subcellularLocation>
        <location evidence="1">Nucleus</location>
    </subcellularLocation>
</comment>
<keyword evidence="3 5" id="KW-0238">DNA-binding</keyword>
<dbReference type="PRINTS" id="PR00886">
    <property type="entry name" value="HIGHMOBLTY12"/>
</dbReference>
<dbReference type="Gene3D" id="1.10.30.10">
    <property type="entry name" value="High mobility group box domain"/>
    <property type="match status" value="2"/>
</dbReference>
<dbReference type="GO" id="GO:0003677">
    <property type="term" value="F:DNA binding"/>
    <property type="evidence" value="ECO:0007669"/>
    <property type="project" value="UniProtKB-UniRule"/>
</dbReference>
<name>A0ABD2QLL8_9PLAT</name>
<dbReference type="PANTHER" id="PTHR48112:SF32">
    <property type="entry name" value="HIGH MOBILITY GROUP PROTEIN B3"/>
    <property type="match status" value="1"/>
</dbReference>
<dbReference type="PROSITE" id="PS50118">
    <property type="entry name" value="HMG_BOX_2"/>
    <property type="match status" value="2"/>
</dbReference>
<feature type="DNA-binding region" description="HMG box" evidence="5">
    <location>
        <begin position="70"/>
        <end position="136"/>
    </location>
</feature>
<dbReference type="SUPFAM" id="SSF47095">
    <property type="entry name" value="HMG-box"/>
    <property type="match status" value="2"/>
</dbReference>
<dbReference type="EMBL" id="JBJKFK010000059">
    <property type="protein sequence ID" value="KAL3320338.1"/>
    <property type="molecule type" value="Genomic_DNA"/>
</dbReference>
<sequence length="218" mass="25505">MSEFTKKCAEKWKQMAQKDRKRFEDIALMDKNRYPREQHDFSNASTNILSSGSDSIRRKKRKRTKDPAMPKRAWSAFFFFSHEMRPSIREDHPDWRVSEVAKELGKRWEDCQDKTKYEAQAQADRQRYEEEMLQYKNGTYVPGTKSRLSAEERSTPGPINDDFFEDDEVDDHEESLLSVSENSAPSQSAERNSSDDPPISFDARTLAQPSKENNEHLL</sequence>
<feature type="DNA-binding region" description="HMG box" evidence="5">
    <location>
        <begin position="1"/>
        <end position="42"/>
    </location>
</feature>
<evidence type="ECO:0000256" key="5">
    <source>
        <dbReference type="PROSITE-ProRule" id="PRU00267"/>
    </source>
</evidence>
<dbReference type="Proteomes" id="UP001626550">
    <property type="component" value="Unassembled WGS sequence"/>
</dbReference>
<evidence type="ECO:0000313" key="9">
    <source>
        <dbReference type="Proteomes" id="UP001626550"/>
    </source>
</evidence>
<evidence type="ECO:0000256" key="3">
    <source>
        <dbReference type="ARBA" id="ARBA00023125"/>
    </source>
</evidence>
<dbReference type="SMART" id="SM00398">
    <property type="entry name" value="HMG"/>
    <property type="match status" value="1"/>
</dbReference>
<dbReference type="PANTHER" id="PTHR48112">
    <property type="entry name" value="HIGH MOBILITY GROUP PROTEIN DSP1"/>
    <property type="match status" value="1"/>
</dbReference>
<dbReference type="Pfam" id="PF00505">
    <property type="entry name" value="HMG_box"/>
    <property type="match status" value="1"/>
</dbReference>